<dbReference type="SUPFAM" id="SSF58104">
    <property type="entry name" value="Methyl-accepting chemotaxis protein (MCP) signaling domain"/>
    <property type="match status" value="1"/>
</dbReference>
<evidence type="ECO:0000259" key="5">
    <source>
        <dbReference type="PROSITE" id="PS50111"/>
    </source>
</evidence>
<keyword evidence="2" id="KW-0732">Signal</keyword>
<evidence type="ECO:0000313" key="7">
    <source>
        <dbReference type="Proteomes" id="UP000463470"/>
    </source>
</evidence>
<keyword evidence="3 4" id="KW-0807">Transducer</keyword>
<dbReference type="Gene3D" id="3.40.190.10">
    <property type="entry name" value="Periplasmic binding protein-like II"/>
    <property type="match status" value="2"/>
</dbReference>
<evidence type="ECO:0000256" key="4">
    <source>
        <dbReference type="PROSITE-ProRule" id="PRU00284"/>
    </source>
</evidence>
<comment type="similarity">
    <text evidence="1">Belongs to the phosphate/phosphite/phosphonate binding protein family.</text>
</comment>
<accession>A0A845L1N9</accession>
<name>A0A845L1N9_9FIRM</name>
<dbReference type="OrthoDB" id="9781943at2"/>
<feature type="domain" description="Methyl-accepting transducer" evidence="5">
    <location>
        <begin position="27"/>
        <end position="263"/>
    </location>
</feature>
<proteinExistence type="inferred from homology"/>
<dbReference type="PANTHER" id="PTHR32089:SF112">
    <property type="entry name" value="LYSOZYME-LIKE PROTEIN-RELATED"/>
    <property type="match status" value="1"/>
</dbReference>
<protein>
    <submittedName>
        <fullName evidence="6">Phosphate/phosphite/phosphonate ABC transporter substrate-binding protein</fullName>
    </submittedName>
</protein>
<evidence type="ECO:0000256" key="3">
    <source>
        <dbReference type="ARBA" id="ARBA00023224"/>
    </source>
</evidence>
<sequence length="564" mass="61418">MKTDVCPRPGDEPKLDILPLSEKLGLDAHQVKWTVGETAEVARGLVKITERNGRDLIDGSARLQEMTGVARLLEERARQVADLSVSRLEETREGEKRVAEAERLLQVIAADVLTYARAALKLREESEQIARFVREARDIAKKTNLLALNASIEAARAGAAGRGFAVVADEVRKLAEKSAQSAQGIQKAADQINKDIHAVAAGADFSSKQLNTIVADVRSGREVLSHTVNTFGEITDLNKELFEATAQHAEGAEQLAAIFVSLGDGMQDIMARVRDQEKHHGKLLDLAEGLNGNVHQLQKQAARFKQDDELVIGINPALSPDTIRRQYLPVIAALCENLGVKPRILIAADYNALADCLIDEIVDVGWFSPLAYVNAAAKGRVIPLATPIVNGNASYKGYIIARKGSGVVNLGALKGKRMAFVDPQSASGYAYPRLLLRRAGLNPDKDLGEVIFQGTHSRVIETVLKGEVTAGATYSEAIDDARRRNLPVEDLVFLAETEAIPKDCIAARGRLDSDLVDRLRAGLLALNRTDKGRRVTAESSIQGFIDTRDENYDIIREVLREGGR</sequence>
<evidence type="ECO:0000256" key="2">
    <source>
        <dbReference type="ARBA" id="ARBA00022729"/>
    </source>
</evidence>
<dbReference type="GO" id="GO:0007165">
    <property type="term" value="P:signal transduction"/>
    <property type="evidence" value="ECO:0007669"/>
    <property type="project" value="UniProtKB-KW"/>
</dbReference>
<evidence type="ECO:0000256" key="1">
    <source>
        <dbReference type="ARBA" id="ARBA00007162"/>
    </source>
</evidence>
<dbReference type="GO" id="GO:0043190">
    <property type="term" value="C:ATP-binding cassette (ABC) transporter complex"/>
    <property type="evidence" value="ECO:0007669"/>
    <property type="project" value="InterPro"/>
</dbReference>
<dbReference type="AlphaFoldDB" id="A0A845L1N9"/>
<dbReference type="PROSITE" id="PS50111">
    <property type="entry name" value="CHEMOTAXIS_TRANSDUC_2"/>
    <property type="match status" value="1"/>
</dbReference>
<dbReference type="SMART" id="SM00283">
    <property type="entry name" value="MA"/>
    <property type="match status" value="1"/>
</dbReference>
<organism evidence="6 7">
    <name type="scientific">Heliomicrobium undosum</name>
    <dbReference type="NCBI Taxonomy" id="121734"/>
    <lineage>
        <taxon>Bacteria</taxon>
        <taxon>Bacillati</taxon>
        <taxon>Bacillota</taxon>
        <taxon>Clostridia</taxon>
        <taxon>Eubacteriales</taxon>
        <taxon>Heliobacteriaceae</taxon>
        <taxon>Heliomicrobium</taxon>
    </lineage>
</organism>
<dbReference type="EMBL" id="WXEY01000013">
    <property type="protein sequence ID" value="MZP30437.1"/>
    <property type="molecule type" value="Genomic_DNA"/>
</dbReference>
<evidence type="ECO:0000313" key="6">
    <source>
        <dbReference type="EMBL" id="MZP30437.1"/>
    </source>
</evidence>
<dbReference type="CDD" id="cd01071">
    <property type="entry name" value="PBP2_PhnD_like"/>
    <property type="match status" value="1"/>
</dbReference>
<dbReference type="PANTHER" id="PTHR32089">
    <property type="entry name" value="METHYL-ACCEPTING CHEMOTAXIS PROTEIN MCPB"/>
    <property type="match status" value="1"/>
</dbReference>
<keyword evidence="7" id="KW-1185">Reference proteome</keyword>
<dbReference type="Proteomes" id="UP000463470">
    <property type="component" value="Unassembled WGS sequence"/>
</dbReference>
<gene>
    <name evidence="6" type="primary">phnD</name>
    <name evidence="6" type="ORF">GTO91_12010</name>
</gene>
<reference evidence="6 7" key="1">
    <citation type="submission" date="2020-01" db="EMBL/GenBank/DDBJ databases">
        <title>Whole-genome sequence of Heliobacterium undosum DSM 13378.</title>
        <authorList>
            <person name="Kyndt J.A."/>
            <person name="Meyer T.E."/>
        </authorList>
    </citation>
    <scope>NUCLEOTIDE SEQUENCE [LARGE SCALE GENOMIC DNA]</scope>
    <source>
        <strain evidence="6 7">DSM 13378</strain>
    </source>
</reference>
<dbReference type="SUPFAM" id="SSF53850">
    <property type="entry name" value="Periplasmic binding protein-like II"/>
    <property type="match status" value="1"/>
</dbReference>
<dbReference type="InterPro" id="IPR005770">
    <property type="entry name" value="PhnD"/>
</dbReference>
<dbReference type="Pfam" id="PF12974">
    <property type="entry name" value="Phosphonate-bd"/>
    <property type="match status" value="1"/>
</dbReference>
<comment type="caution">
    <text evidence="6">The sequence shown here is derived from an EMBL/GenBank/DDBJ whole genome shotgun (WGS) entry which is preliminary data.</text>
</comment>
<dbReference type="NCBIfam" id="TIGR01098">
    <property type="entry name" value="3A0109s03R"/>
    <property type="match status" value="1"/>
</dbReference>
<dbReference type="GO" id="GO:0055085">
    <property type="term" value="P:transmembrane transport"/>
    <property type="evidence" value="ECO:0007669"/>
    <property type="project" value="InterPro"/>
</dbReference>
<dbReference type="InterPro" id="IPR004089">
    <property type="entry name" value="MCPsignal_dom"/>
</dbReference>
<dbReference type="Pfam" id="PF00015">
    <property type="entry name" value="MCPsignal"/>
    <property type="match status" value="1"/>
</dbReference>
<dbReference type="Gene3D" id="1.10.287.950">
    <property type="entry name" value="Methyl-accepting chemotaxis protein"/>
    <property type="match status" value="1"/>
</dbReference>